<feature type="transmembrane region" description="Helical" evidence="16">
    <location>
        <begin position="480"/>
        <end position="500"/>
    </location>
</feature>
<name>Q8HKQ1_ASPMI</name>
<evidence type="ECO:0000256" key="14">
    <source>
        <dbReference type="ARBA" id="ARBA00023136"/>
    </source>
</evidence>
<feature type="transmembrane region" description="Helical" evidence="16">
    <location>
        <begin position="167"/>
        <end position="188"/>
    </location>
</feature>
<evidence type="ECO:0000256" key="16">
    <source>
        <dbReference type="RuleBase" id="RU003404"/>
    </source>
</evidence>
<evidence type="ECO:0000256" key="8">
    <source>
        <dbReference type="ARBA" id="ARBA00022967"/>
    </source>
</evidence>
<protein>
    <recommendedName>
        <fullName evidence="3 16">NADH-ubiquinone oxidoreductase chain 5</fullName>
        <ecNumber evidence="2 16">7.1.1.2</ecNumber>
    </recommendedName>
</protein>
<feature type="transmembrane region" description="Helical" evidence="16">
    <location>
        <begin position="269"/>
        <end position="290"/>
    </location>
</feature>
<proteinExistence type="inferred from homology"/>
<feature type="transmembrane region" description="Helical" evidence="16">
    <location>
        <begin position="402"/>
        <end position="428"/>
    </location>
</feature>
<feature type="transmembrane region" description="Helical" evidence="16">
    <location>
        <begin position="109"/>
        <end position="129"/>
    </location>
</feature>
<feature type="transmembrane region" description="Helical" evidence="16">
    <location>
        <begin position="297"/>
        <end position="315"/>
    </location>
</feature>
<evidence type="ECO:0000256" key="5">
    <source>
        <dbReference type="ARBA" id="ARBA00022660"/>
    </source>
</evidence>
<feature type="transmembrane region" description="Helical" evidence="16">
    <location>
        <begin position="449"/>
        <end position="468"/>
    </location>
</feature>
<geneLocation type="mitochondrion" evidence="20"/>
<dbReference type="PRINTS" id="PR01434">
    <property type="entry name" value="NADHDHGNASE5"/>
</dbReference>
<accession>Q8HKQ1</accession>
<feature type="domain" description="NADH-Ubiquinone oxidoreductase (complex I) chain 5 N-terminal" evidence="18">
    <location>
        <begin position="63"/>
        <end position="113"/>
    </location>
</feature>
<feature type="transmembrane region" description="Helical" evidence="16">
    <location>
        <begin position="208"/>
        <end position="229"/>
    </location>
</feature>
<keyword evidence="6 16" id="KW-0812">Transmembrane</keyword>
<dbReference type="EMBL" id="AP004453">
    <property type="protein sequence ID" value="BAC23797.1"/>
    <property type="molecule type" value="Genomic_DNA"/>
</dbReference>
<feature type="transmembrane region" description="Helical" evidence="16">
    <location>
        <begin position="6"/>
        <end position="26"/>
    </location>
</feature>
<evidence type="ECO:0000256" key="1">
    <source>
        <dbReference type="ARBA" id="ARBA00004448"/>
    </source>
</evidence>
<evidence type="ECO:0000313" key="20">
    <source>
        <dbReference type="EMBL" id="BAC23797.1"/>
    </source>
</evidence>
<feature type="transmembrane region" description="Helical" evidence="16">
    <location>
        <begin position="586"/>
        <end position="605"/>
    </location>
</feature>
<comment type="subcellular location">
    <subcellularLocation>
        <location evidence="1">Mitochondrion inner membrane</location>
        <topology evidence="1">Multi-pass membrane protein</topology>
    </subcellularLocation>
</comment>
<feature type="transmembrane region" description="Helical" evidence="16">
    <location>
        <begin position="135"/>
        <end position="155"/>
    </location>
</feature>
<organism evidence="20">
    <name type="scientific">Aspasma minima</name>
    <name type="common">Clingfish</name>
    <name type="synonym">Lepadogaster minimus</name>
    <dbReference type="NCBI Taxonomy" id="181476"/>
    <lineage>
        <taxon>Eukaryota</taxon>
        <taxon>Metazoa</taxon>
        <taxon>Chordata</taxon>
        <taxon>Craniata</taxon>
        <taxon>Vertebrata</taxon>
        <taxon>Euteleostomi</taxon>
        <taxon>Actinopterygii</taxon>
        <taxon>Neopterygii</taxon>
        <taxon>Teleostei</taxon>
        <taxon>Neoteleostei</taxon>
        <taxon>Acanthomorphata</taxon>
        <taxon>Ovalentaria</taxon>
        <taxon>Blenniimorphae</taxon>
        <taxon>Blenniiformes</taxon>
        <taxon>Gobiesocoidei</taxon>
        <taxon>Gobiesocidae</taxon>
        <taxon>Gobiesocinae</taxon>
        <taxon>Aspasma</taxon>
    </lineage>
</organism>
<comment type="catalytic activity">
    <reaction evidence="15 16">
        <text>a ubiquinone + NADH + 5 H(+)(in) = a ubiquinol + NAD(+) + 4 H(+)(out)</text>
        <dbReference type="Rhea" id="RHEA:29091"/>
        <dbReference type="Rhea" id="RHEA-COMP:9565"/>
        <dbReference type="Rhea" id="RHEA-COMP:9566"/>
        <dbReference type="ChEBI" id="CHEBI:15378"/>
        <dbReference type="ChEBI" id="CHEBI:16389"/>
        <dbReference type="ChEBI" id="CHEBI:17976"/>
        <dbReference type="ChEBI" id="CHEBI:57540"/>
        <dbReference type="ChEBI" id="CHEBI:57945"/>
        <dbReference type="EC" id="7.1.1.2"/>
    </reaction>
</comment>
<dbReference type="InterPro" id="IPR003945">
    <property type="entry name" value="NU5C-like"/>
</dbReference>
<evidence type="ECO:0000256" key="13">
    <source>
        <dbReference type="ARBA" id="ARBA00023128"/>
    </source>
</evidence>
<dbReference type="AlphaFoldDB" id="Q8HKQ1"/>
<dbReference type="Pfam" id="PF06455">
    <property type="entry name" value="NADH5_C"/>
    <property type="match status" value="1"/>
</dbReference>
<evidence type="ECO:0000256" key="9">
    <source>
        <dbReference type="ARBA" id="ARBA00022982"/>
    </source>
</evidence>
<gene>
    <name evidence="20" type="primary">ND5</name>
</gene>
<dbReference type="GO" id="GO:0003954">
    <property type="term" value="F:NADH dehydrogenase activity"/>
    <property type="evidence" value="ECO:0007669"/>
    <property type="project" value="TreeGrafter"/>
</dbReference>
<dbReference type="PANTHER" id="PTHR42829:SF2">
    <property type="entry name" value="NADH-UBIQUINONE OXIDOREDUCTASE CHAIN 5"/>
    <property type="match status" value="1"/>
</dbReference>
<feature type="transmembrane region" description="Helical" evidence="16">
    <location>
        <begin position="79"/>
        <end position="102"/>
    </location>
</feature>
<keyword evidence="12 16" id="KW-0830">Ubiquinone</keyword>
<keyword evidence="7" id="KW-0999">Mitochondrion inner membrane</keyword>
<keyword evidence="8" id="KW-1278">Translocase</keyword>
<keyword evidence="14 16" id="KW-0472">Membrane</keyword>
<evidence type="ECO:0000256" key="3">
    <source>
        <dbReference type="ARBA" id="ARBA00021096"/>
    </source>
</evidence>
<reference evidence="20" key="1">
    <citation type="journal article" date="2003" name="Mol. Phylogenet. Evol.">
        <title>Major patterns of higher teleostean phylogenies: a new perspective based on 100 complete mitochondrial DNA sequences.</title>
        <authorList>
            <person name="Miya M."/>
            <person name="Takeshima H."/>
            <person name="Endo H."/>
            <person name="Ishiguro N.B."/>
            <person name="Inoue J.G."/>
            <person name="Mukai T."/>
            <person name="Satoh T.P."/>
            <person name="Yamaguchi M."/>
            <person name="Kawaguchi A."/>
            <person name="Mabuchi K."/>
            <person name="Shirai S.M."/>
            <person name="Nishida M."/>
        </authorList>
    </citation>
    <scope>NUCLEOTIDE SEQUENCE</scope>
</reference>
<keyword evidence="5" id="KW-0679">Respiratory chain</keyword>
<keyword evidence="9" id="KW-0249">Electron transport</keyword>
<dbReference type="CTD" id="4540"/>
<evidence type="ECO:0000256" key="7">
    <source>
        <dbReference type="ARBA" id="ARBA00022792"/>
    </source>
</evidence>
<evidence type="ECO:0000256" key="12">
    <source>
        <dbReference type="ARBA" id="ARBA00023075"/>
    </source>
</evidence>
<dbReference type="Pfam" id="PF00662">
    <property type="entry name" value="Proton_antipo_N"/>
    <property type="match status" value="1"/>
</dbReference>
<feature type="transmembrane region" description="Helical" evidence="16">
    <location>
        <begin position="241"/>
        <end position="263"/>
    </location>
</feature>
<feature type="transmembrane region" description="Helical" evidence="16">
    <location>
        <begin position="321"/>
        <end position="346"/>
    </location>
</feature>
<keyword evidence="11 16" id="KW-0520">NAD</keyword>
<dbReference type="Pfam" id="PF00361">
    <property type="entry name" value="Proton_antipo_M"/>
    <property type="match status" value="1"/>
</dbReference>
<sequence length="617" mass="68137">MTNMTPIFLSIFIVLLVPLFKSKPLFFPNDSVLAVKHAFLISLIPLLFFLSTGFQTVVSSGTWFNCQSFHFTASLNLDTYSIIFTPLALLVTWSILTFALWYMSDEPNMALFFKYMLMFLMAMLVLVTANNIFQLFIGWEGVGIMSFLLIGWWRGRADANTAALQAVLYNRIGDVGFILLLAMAILVFDSWELMNIQELAKNNTPTPLLIGVILAAMSKSAQFGMHPWLPSAMEGPTPVSALLHSSTMVIAGVFLLVRFYPVIKTSPLALTTCLCLGALTSFFAALCAISQNDIKKIIAFSTSSQLGLMMVALGLGYPSLAFMHICMHAFFKAMLFLTAGSFIHYLDNEQDIRKMGHMYYAAPTTTAVLSTGCLALAGTPFLAGFYSKDAIIEALNTSNVNIVALSLTLAATSLTAVYSLRLIYHVAAGTPRFTSFLPIDETHPLINKAFKYLILGTLIAGALYSSYVITPTTPVLTMPFLTKTAALSVSLGAFLLGLTLTQHATTRQTMSPKPPIYYFSTLLGYFSHYFHRTAPKTILTFGQFLALLLSDQTWLEKVAPKLANWANMPLIHTTDNLQRGKIKLHMYLFILTLTIVLLALCFSNYTDAPLFLASHQN</sequence>
<evidence type="ECO:0000256" key="2">
    <source>
        <dbReference type="ARBA" id="ARBA00012944"/>
    </source>
</evidence>
<dbReference type="InterPro" id="IPR010934">
    <property type="entry name" value="NADH_DH_su5_C"/>
</dbReference>
<comment type="similarity">
    <text evidence="16">Belongs to the complex I subunit 5 family.</text>
</comment>
<dbReference type="GO" id="GO:0005743">
    <property type="term" value="C:mitochondrial inner membrane"/>
    <property type="evidence" value="ECO:0007669"/>
    <property type="project" value="UniProtKB-SubCell"/>
</dbReference>
<evidence type="ECO:0000259" key="17">
    <source>
        <dbReference type="Pfam" id="PF00361"/>
    </source>
</evidence>
<keyword evidence="4 16" id="KW-0813">Transport</keyword>
<dbReference type="InterPro" id="IPR001750">
    <property type="entry name" value="ND/Mrp_TM"/>
</dbReference>
<dbReference type="GO" id="GO:0042773">
    <property type="term" value="P:ATP synthesis coupled electron transport"/>
    <property type="evidence" value="ECO:0007669"/>
    <property type="project" value="InterPro"/>
</dbReference>
<evidence type="ECO:0000259" key="19">
    <source>
        <dbReference type="Pfam" id="PF06455"/>
    </source>
</evidence>
<dbReference type="GO" id="GO:0008137">
    <property type="term" value="F:NADH dehydrogenase (ubiquinone) activity"/>
    <property type="evidence" value="ECO:0007669"/>
    <property type="project" value="UniProtKB-EC"/>
</dbReference>
<dbReference type="GeneID" id="4114628"/>
<dbReference type="RefSeq" id="YP_636981.1">
    <property type="nucleotide sequence ID" value="NC_008130.1"/>
</dbReference>
<feature type="domain" description="NADH:quinone oxidoreductase/Mrp antiporter transmembrane" evidence="17">
    <location>
        <begin position="129"/>
        <end position="406"/>
    </location>
</feature>
<dbReference type="GO" id="GO:0015990">
    <property type="term" value="P:electron transport coupled proton transport"/>
    <property type="evidence" value="ECO:0007669"/>
    <property type="project" value="TreeGrafter"/>
</dbReference>
<keyword evidence="10 16" id="KW-1133">Transmembrane helix</keyword>
<dbReference type="InterPro" id="IPR001516">
    <property type="entry name" value="Proton_antipo_N"/>
</dbReference>
<feature type="transmembrane region" description="Helical" evidence="16">
    <location>
        <begin position="358"/>
        <end position="382"/>
    </location>
</feature>
<feature type="transmembrane region" description="Helical" evidence="16">
    <location>
        <begin position="38"/>
        <end position="59"/>
    </location>
</feature>
<keyword evidence="13 16" id="KW-0496">Mitochondrion</keyword>
<evidence type="ECO:0000256" key="6">
    <source>
        <dbReference type="ARBA" id="ARBA00022692"/>
    </source>
</evidence>
<evidence type="ECO:0000256" key="10">
    <source>
        <dbReference type="ARBA" id="ARBA00022989"/>
    </source>
</evidence>
<feature type="domain" description="NADH dehydrogenase subunit 5 C-terminal" evidence="19">
    <location>
        <begin position="418"/>
        <end position="598"/>
    </location>
</feature>
<dbReference type="PANTHER" id="PTHR42829">
    <property type="entry name" value="NADH-UBIQUINONE OXIDOREDUCTASE CHAIN 5"/>
    <property type="match status" value="1"/>
</dbReference>
<comment type="function">
    <text evidence="16">Core subunit of the mitochondrial membrane respiratory chain NADH dehydrogenase (Complex I) which catalyzes electron transfer from NADH through the respiratory chain, using ubiquinone as an electron acceptor. Essential for the catalytic activity and assembly of complex I.</text>
</comment>
<evidence type="ECO:0000256" key="15">
    <source>
        <dbReference type="ARBA" id="ARBA00049551"/>
    </source>
</evidence>
<evidence type="ECO:0000259" key="18">
    <source>
        <dbReference type="Pfam" id="PF00662"/>
    </source>
</evidence>
<evidence type="ECO:0000256" key="11">
    <source>
        <dbReference type="ARBA" id="ARBA00023027"/>
    </source>
</evidence>
<dbReference type="EC" id="7.1.1.2" evidence="2 16"/>
<evidence type="ECO:0000256" key="4">
    <source>
        <dbReference type="ARBA" id="ARBA00022448"/>
    </source>
</evidence>